<evidence type="ECO:0000259" key="4">
    <source>
        <dbReference type="PROSITE" id="PS51034"/>
    </source>
</evidence>
<dbReference type="InterPro" id="IPR042235">
    <property type="entry name" value="ZP-C_dom"/>
</dbReference>
<dbReference type="Pfam" id="PF23283">
    <property type="entry name" value="D8C_UMOD"/>
    <property type="match status" value="5"/>
</dbReference>
<reference evidence="5 6" key="1">
    <citation type="submission" date="2024-09" db="EMBL/GenBank/DDBJ databases">
        <title>A chromosome-level genome assembly of Gray's grenadier anchovy, Coilia grayii.</title>
        <authorList>
            <person name="Fu Z."/>
        </authorList>
    </citation>
    <scope>NUCLEOTIDE SEQUENCE [LARGE SCALE GENOMIC DNA]</scope>
    <source>
        <strain evidence="5">G4</strain>
        <tissue evidence="5">Muscle</tissue>
    </source>
</reference>
<protein>
    <recommendedName>
        <fullName evidence="4">ZP domain-containing protein</fullName>
    </recommendedName>
</protein>
<dbReference type="Pfam" id="PF00100">
    <property type="entry name" value="Zona_pellucida"/>
    <property type="match status" value="1"/>
</dbReference>
<dbReference type="AlphaFoldDB" id="A0ABD1KKM5"/>
<gene>
    <name evidence="5" type="ORF">ACEWY4_004136</name>
</gene>
<dbReference type="InterPro" id="IPR055356">
    <property type="entry name" value="ZP-N"/>
</dbReference>
<keyword evidence="2" id="KW-0732">Signal</keyword>
<sequence length="1058" mass="118107">MADLSIHVDDPCENYTVLDEPWRATNYNDPLNKCDRDVPWRGWYRLMYKGQNIRMPEYCVPVRTCGTVAPLWMDGAHPGLQDGIVTRDICRSNYLGCCSERQTPIQVKACPGNFYVYQLVPPKGCNYAYCADVNTISMDVGAIAPTAPVFDPCTKYSVLDEPWRATNNTDSLNKFDGHVMWYGWYRMMFYGKNIRMPESCVGSGCGAALPLWINQTHPGLQDGIVTRYICERCGSDRCSGRQPPIQVKACPGNFYVYRFVPPKFGSSAYCADVKTISTATDTIPPNTIVPDFDPCLDYTVLDEPWRATNYTANLNHCDRDVPWHGWYRLMYNGQSIRMSDSCVPWGRCGTAGTLWMAGTHPGLQDGIVTRDICKSEGPLCCSEKLPPIQVKACPGNFYVYQLVRPKGCNHAYCADVNTISMEIPGPVVDPCEKYSVLDEPWRATNNTDPLNKFDGEVMWYGWYRMMFYGKNIRMPESCVWRGCGAALPLWINETHPGPQDGIVTRYICEGCNSDRCSGRQPPIQVKACPGNFYVYRFVPPKFGSSAYCADVKTISMPTDIIPPQPIVPDFDPCHDYTVLDEPWRATNYSASRDNCDSRVKWRGWYRFFHYGQSIHMLDHCMPSAVCGTSGQLWMNGTHPGLQDGIVTRTTCQAGWDDCCKQTNHHAPVQVKACPGNFYVYKISRVNGCNFAFCTDVNTIPVAASTTPAAVPTLTASTSPCHNLHCTEDEICGEVRGICGCLCKDNHHRPNPESFGFVATCHNSSGLISLSRCLLFEAGFSAQVLHLNNPDCKGTVQDGRVEFHFNNDDQKCGTQLKTNETHFIYENSIQGKADSADGRIISRERLLNLEFVCEYPLKQSASMDMAVHALTSITQLKLPPGTGTYQIQMIPYEDADFTQLFSGAVAETSDEKIYISVDVDGADSRQFSSVLDLCWATPTNNSASSITWSLITKQCANPEDGTVEVLRNGVSTSSRFSFRMFTFDGHSPQLYLHCSLHLCLLDGNSCAPNCKSGYQLRVRRSADKKDTTTVSFGPLSFRSGKTDVVDVMAAQAKRYRPKV</sequence>
<evidence type="ECO:0000256" key="3">
    <source>
        <dbReference type="ARBA" id="ARBA00023157"/>
    </source>
</evidence>
<proteinExistence type="predicted"/>
<name>A0ABD1KKM5_9TELE</name>
<dbReference type="InterPro" id="IPR001507">
    <property type="entry name" value="ZP_dom"/>
</dbReference>
<evidence type="ECO:0000313" key="5">
    <source>
        <dbReference type="EMBL" id="KAL2099742.1"/>
    </source>
</evidence>
<dbReference type="Pfam" id="PF23344">
    <property type="entry name" value="ZP-N"/>
    <property type="match status" value="1"/>
</dbReference>
<dbReference type="Gene3D" id="2.60.40.4100">
    <property type="entry name" value="Zona pellucida, ZP-C domain"/>
    <property type="match status" value="1"/>
</dbReference>
<dbReference type="InterPro" id="IPR055355">
    <property type="entry name" value="ZP-C"/>
</dbReference>
<keyword evidence="3" id="KW-1015">Disulfide bond</keyword>
<keyword evidence="1" id="KW-0245">EGF-like domain</keyword>
<dbReference type="Proteomes" id="UP001591681">
    <property type="component" value="Unassembled WGS sequence"/>
</dbReference>
<dbReference type="InterPro" id="IPR057774">
    <property type="entry name" value="D8C_UMOD/GP2/OIT3-like"/>
</dbReference>
<evidence type="ECO:0000256" key="1">
    <source>
        <dbReference type="ARBA" id="ARBA00022536"/>
    </source>
</evidence>
<dbReference type="Gene3D" id="2.60.40.3210">
    <property type="entry name" value="Zona pellucida, ZP-N domain"/>
    <property type="match status" value="1"/>
</dbReference>
<evidence type="ECO:0000256" key="2">
    <source>
        <dbReference type="ARBA" id="ARBA00022729"/>
    </source>
</evidence>
<comment type="caution">
    <text evidence="5">The sequence shown here is derived from an EMBL/GenBank/DDBJ whole genome shotgun (WGS) entry which is preliminary data.</text>
</comment>
<dbReference type="SMART" id="SM00241">
    <property type="entry name" value="ZP"/>
    <property type="match status" value="1"/>
</dbReference>
<dbReference type="PANTHER" id="PTHR14002:SF50">
    <property type="entry name" value="ALPHA-TECTORIN-LIKE-RELATED"/>
    <property type="match status" value="1"/>
</dbReference>
<organism evidence="5 6">
    <name type="scientific">Coilia grayii</name>
    <name type="common">Gray's grenadier anchovy</name>
    <dbReference type="NCBI Taxonomy" id="363190"/>
    <lineage>
        <taxon>Eukaryota</taxon>
        <taxon>Metazoa</taxon>
        <taxon>Chordata</taxon>
        <taxon>Craniata</taxon>
        <taxon>Vertebrata</taxon>
        <taxon>Euteleostomi</taxon>
        <taxon>Actinopterygii</taxon>
        <taxon>Neopterygii</taxon>
        <taxon>Teleostei</taxon>
        <taxon>Clupei</taxon>
        <taxon>Clupeiformes</taxon>
        <taxon>Clupeoidei</taxon>
        <taxon>Engraulidae</taxon>
        <taxon>Coilinae</taxon>
        <taxon>Coilia</taxon>
    </lineage>
</organism>
<keyword evidence="6" id="KW-1185">Reference proteome</keyword>
<dbReference type="PROSITE" id="PS51034">
    <property type="entry name" value="ZP_2"/>
    <property type="match status" value="1"/>
</dbReference>
<feature type="domain" description="ZP" evidence="4">
    <location>
        <begin position="759"/>
        <end position="1012"/>
    </location>
</feature>
<accession>A0ABD1KKM5</accession>
<dbReference type="EMBL" id="JBHFQA010000004">
    <property type="protein sequence ID" value="KAL2099742.1"/>
    <property type="molecule type" value="Genomic_DNA"/>
</dbReference>
<dbReference type="PANTHER" id="PTHR14002">
    <property type="entry name" value="ENDOGLIN/TGF-BETA RECEPTOR TYPE III"/>
    <property type="match status" value="1"/>
</dbReference>
<evidence type="ECO:0000313" key="6">
    <source>
        <dbReference type="Proteomes" id="UP001591681"/>
    </source>
</evidence>